<proteinExistence type="predicted"/>
<dbReference type="GeneID" id="84906955"/>
<name>C4GEZ8_9NEIS</name>
<sequence length="189" mass="21678">MNSKTFYKHIAAAVNTTMSERGFERNKRSYPCWQQRIGSQVLHLMIKTGKYPWQDYIGGNFSLYAFLRAPDAELPQAGEWGALYVFDYADEPLQQRILAQNRTAYKKAVAWDMSQLSHLSAVEQQLARSQRALFLPIWRDEVESDRPWIVVNKELFYTDEADIQAWGEIVLAVFARVAEQVRGGVVLGG</sequence>
<evidence type="ECO:0000313" key="2">
    <source>
        <dbReference type="Proteomes" id="UP000003009"/>
    </source>
</evidence>
<dbReference type="EMBL" id="ACJW02000002">
    <property type="protein sequence ID" value="EEP68803.1"/>
    <property type="molecule type" value="Genomic_DNA"/>
</dbReference>
<reference evidence="1" key="1">
    <citation type="submission" date="2009-04" db="EMBL/GenBank/DDBJ databases">
        <authorList>
            <person name="Weinstock G."/>
            <person name="Sodergren E."/>
            <person name="Clifton S."/>
            <person name="Fulton L."/>
            <person name="Fulton B."/>
            <person name="Courtney L."/>
            <person name="Fronick C."/>
            <person name="Harrison M."/>
            <person name="Strong C."/>
            <person name="Farmer C."/>
            <person name="Delahaunty K."/>
            <person name="Markovic C."/>
            <person name="Hall O."/>
            <person name="Minx P."/>
            <person name="Tomlinson C."/>
            <person name="Mitreva M."/>
            <person name="Nelson J."/>
            <person name="Hou S."/>
            <person name="Wollam A."/>
            <person name="Pepin K.H."/>
            <person name="Johnson M."/>
            <person name="Bhonagiri V."/>
            <person name="Nash W.E."/>
            <person name="Warren W."/>
            <person name="Chinwalla A."/>
            <person name="Mardis E.R."/>
            <person name="Wilson R.K."/>
        </authorList>
    </citation>
    <scope>NUCLEOTIDE SEQUENCE [LARGE SCALE GENOMIC DNA]</scope>
    <source>
        <strain evidence="1">ATCC 51147</strain>
    </source>
</reference>
<dbReference type="Proteomes" id="UP000003009">
    <property type="component" value="Unassembled WGS sequence"/>
</dbReference>
<accession>C4GEZ8</accession>
<evidence type="ECO:0000313" key="1">
    <source>
        <dbReference type="EMBL" id="EEP68803.1"/>
    </source>
</evidence>
<comment type="caution">
    <text evidence="1">The sequence shown here is derived from an EMBL/GenBank/DDBJ whole genome shotgun (WGS) entry which is preliminary data.</text>
</comment>
<dbReference type="HOGENOM" id="CLU_1432799_0_0_4"/>
<organism evidence="1 2">
    <name type="scientific">Kingella oralis ATCC 51147</name>
    <dbReference type="NCBI Taxonomy" id="629741"/>
    <lineage>
        <taxon>Bacteria</taxon>
        <taxon>Pseudomonadati</taxon>
        <taxon>Pseudomonadota</taxon>
        <taxon>Betaproteobacteria</taxon>
        <taxon>Neisseriales</taxon>
        <taxon>Neisseriaceae</taxon>
        <taxon>Kingella</taxon>
    </lineage>
</organism>
<dbReference type="STRING" id="629741.GCWU000324_00707"/>
<keyword evidence="2" id="KW-1185">Reference proteome</keyword>
<protein>
    <submittedName>
        <fullName evidence="1">Uncharacterized protein</fullName>
    </submittedName>
</protein>
<dbReference type="OrthoDB" id="8354778at2"/>
<dbReference type="RefSeq" id="WP_003794319.1">
    <property type="nucleotide sequence ID" value="NZ_GG665871.1"/>
</dbReference>
<dbReference type="AlphaFoldDB" id="C4GEZ8"/>
<gene>
    <name evidence="1" type="ORF">GCWU000324_00707</name>
</gene>